<dbReference type="GO" id="GO:0000302">
    <property type="term" value="P:response to reactive oxygen species"/>
    <property type="evidence" value="ECO:0007669"/>
    <property type="project" value="TreeGrafter"/>
</dbReference>
<dbReference type="EMBL" id="JAXCGZ010012298">
    <property type="protein sequence ID" value="KAK7073660.1"/>
    <property type="molecule type" value="Genomic_DNA"/>
</dbReference>
<protein>
    <recommendedName>
        <fullName evidence="2">Lipocalin/cytosolic fatty-acid binding domain-containing protein</fullName>
    </recommendedName>
</protein>
<dbReference type="Proteomes" id="UP001381693">
    <property type="component" value="Unassembled WGS sequence"/>
</dbReference>
<feature type="domain" description="Lipocalin/cytosolic fatty-acid binding" evidence="2">
    <location>
        <begin position="46"/>
        <end position="125"/>
    </location>
</feature>
<dbReference type="InterPro" id="IPR012674">
    <property type="entry name" value="Calycin"/>
</dbReference>
<dbReference type="GO" id="GO:0005737">
    <property type="term" value="C:cytoplasm"/>
    <property type="evidence" value="ECO:0007669"/>
    <property type="project" value="TreeGrafter"/>
</dbReference>
<name>A0AAN9A616_HALRR</name>
<feature type="region of interest" description="Disordered" evidence="1">
    <location>
        <begin position="212"/>
        <end position="234"/>
    </location>
</feature>
<reference evidence="3 4" key="1">
    <citation type="submission" date="2023-11" db="EMBL/GenBank/DDBJ databases">
        <title>Halocaridina rubra genome assembly.</title>
        <authorList>
            <person name="Smith C."/>
        </authorList>
    </citation>
    <scope>NUCLEOTIDE SEQUENCE [LARGE SCALE GENOMIC DNA]</scope>
    <source>
        <strain evidence="3">EP-1</strain>
        <tissue evidence="3">Whole</tissue>
    </source>
</reference>
<dbReference type="PANTHER" id="PTHR10612:SF15">
    <property type="entry name" value="APOLIPOPROTEIN D"/>
    <property type="match status" value="1"/>
</dbReference>
<dbReference type="Pfam" id="PF00061">
    <property type="entry name" value="Lipocalin"/>
    <property type="match status" value="1"/>
</dbReference>
<keyword evidence="4" id="KW-1185">Reference proteome</keyword>
<organism evidence="3 4">
    <name type="scientific">Halocaridina rubra</name>
    <name type="common">Hawaiian red shrimp</name>
    <dbReference type="NCBI Taxonomy" id="373956"/>
    <lineage>
        <taxon>Eukaryota</taxon>
        <taxon>Metazoa</taxon>
        <taxon>Ecdysozoa</taxon>
        <taxon>Arthropoda</taxon>
        <taxon>Crustacea</taxon>
        <taxon>Multicrustacea</taxon>
        <taxon>Malacostraca</taxon>
        <taxon>Eumalacostraca</taxon>
        <taxon>Eucarida</taxon>
        <taxon>Decapoda</taxon>
        <taxon>Pleocyemata</taxon>
        <taxon>Caridea</taxon>
        <taxon>Atyoidea</taxon>
        <taxon>Atyidae</taxon>
        <taxon>Halocaridina</taxon>
    </lineage>
</organism>
<evidence type="ECO:0000313" key="4">
    <source>
        <dbReference type="Proteomes" id="UP001381693"/>
    </source>
</evidence>
<sequence>MDHATLSLQFQSDYMNVATRGLTSEGKKVRQSAVMRVEIESVQEPNPAHMTVDAAGVPAAPYQIISSDYRTYSCVYSCLEYFGFRAEFFWIFGRTPTLPAEKIKLCHETLENLGVNYEKMVPIVQGEPCPYYAKLDQMLSESEEHLLKVLGPNVSTSSSSENIPITTVATTTKEEQIIEEEIKEIKEIVQEEKKVIQELEIKMAQTPSDNLYKETAKVSQKPKEIDQDEDNSAPTLSPAMLLLFPMLVSALLGY</sequence>
<dbReference type="SUPFAM" id="SSF50814">
    <property type="entry name" value="Lipocalins"/>
    <property type="match status" value="1"/>
</dbReference>
<accession>A0AAN9A616</accession>
<gene>
    <name evidence="3" type="ORF">SK128_000732</name>
</gene>
<dbReference type="PANTHER" id="PTHR10612">
    <property type="entry name" value="APOLIPOPROTEIN D"/>
    <property type="match status" value="1"/>
</dbReference>
<evidence type="ECO:0000259" key="2">
    <source>
        <dbReference type="Pfam" id="PF00061"/>
    </source>
</evidence>
<dbReference type="AlphaFoldDB" id="A0AAN9A616"/>
<comment type="caution">
    <text evidence="3">The sequence shown here is derived from an EMBL/GenBank/DDBJ whole genome shotgun (WGS) entry which is preliminary data.</text>
</comment>
<evidence type="ECO:0000313" key="3">
    <source>
        <dbReference type="EMBL" id="KAK7073660.1"/>
    </source>
</evidence>
<proteinExistence type="predicted"/>
<feature type="compositionally biased region" description="Basic and acidic residues" evidence="1">
    <location>
        <begin position="212"/>
        <end position="225"/>
    </location>
</feature>
<evidence type="ECO:0000256" key="1">
    <source>
        <dbReference type="SAM" id="MobiDB-lite"/>
    </source>
</evidence>
<dbReference type="InterPro" id="IPR000566">
    <property type="entry name" value="Lipocln_cytosolic_FA-bd_dom"/>
</dbReference>
<dbReference type="Gene3D" id="2.40.128.20">
    <property type="match status" value="1"/>
</dbReference>
<dbReference type="GO" id="GO:0006629">
    <property type="term" value="P:lipid metabolic process"/>
    <property type="evidence" value="ECO:0007669"/>
    <property type="project" value="TreeGrafter"/>
</dbReference>